<proteinExistence type="predicted"/>
<evidence type="ECO:0000259" key="1">
    <source>
        <dbReference type="Pfam" id="PF09314"/>
    </source>
</evidence>
<dbReference type="PANTHER" id="PTHR12526:SF636">
    <property type="entry name" value="BLL3647 PROTEIN"/>
    <property type="match status" value="1"/>
</dbReference>
<keyword evidence="3" id="KW-0808">Transferase</keyword>
<dbReference type="AlphaFoldDB" id="A0A4R2L8T2"/>
<evidence type="ECO:0000313" key="3">
    <source>
        <dbReference type="EMBL" id="TCO80516.1"/>
    </source>
</evidence>
<evidence type="ECO:0000259" key="2">
    <source>
        <dbReference type="Pfam" id="PF13524"/>
    </source>
</evidence>
<dbReference type="Pfam" id="PF09314">
    <property type="entry name" value="DUF1972"/>
    <property type="match status" value="1"/>
</dbReference>
<dbReference type="RefSeq" id="WP_132543702.1">
    <property type="nucleotide sequence ID" value="NZ_SLWY01000014.1"/>
</dbReference>
<dbReference type="InterPro" id="IPR055259">
    <property type="entry name" value="YkvP/CgeB_Glyco_trans-like"/>
</dbReference>
<feature type="domain" description="DUF1972" evidence="1">
    <location>
        <begin position="3"/>
        <end position="177"/>
    </location>
</feature>
<dbReference type="Pfam" id="PF13524">
    <property type="entry name" value="Glyco_trans_1_2"/>
    <property type="match status" value="1"/>
</dbReference>
<keyword evidence="4" id="KW-1185">Reference proteome</keyword>
<name>A0A4R2L8T2_9GAMM</name>
<dbReference type="Proteomes" id="UP000295765">
    <property type="component" value="Unassembled WGS sequence"/>
</dbReference>
<protein>
    <submittedName>
        <fullName evidence="3">Glycosyltransferase involved in cell wall biosynthesis</fullName>
    </submittedName>
</protein>
<dbReference type="InterPro" id="IPR015393">
    <property type="entry name" value="DUF1972"/>
</dbReference>
<comment type="caution">
    <text evidence="3">The sequence shown here is derived from an EMBL/GenBank/DDBJ whole genome shotgun (WGS) entry which is preliminary data.</text>
</comment>
<sequence length="381" mass="43139">MDKRVAIMGIRGVPAQHGGFETFAEHLALYLVERDWEVTVYCQDEGVEGPVRTDDWCGVRRITIPVRREGAAGTVIFDWRSVQHVMGTDQRLLLTLGYNTALFCTPYRFRGIRNLINMDGIEWKRDKWKWYERAWLWLNERAGCLVGTHLVADHPSIADHLATRVSRRKITMIPYGANEVVSADVAHLAPLGLEPGRFITVIARAEPENSILDIVRAFSHKRRGIKLVLLGKYQPDSNPFHREVMAAAGDEVLFPGAIYDKAIVEALRFYGRFYVHGHRVGGTNPSLVEALGAGSAVLAHDNRFNRWVAGEGARYFTDMVSCVDALDRLLVDDGEIEHMRTASRARFHQMFTWDTVLAQYEQLLLKHLPESAVKPGENLYS</sequence>
<reference evidence="3 4" key="1">
    <citation type="submission" date="2019-03" db="EMBL/GenBank/DDBJ databases">
        <title>Genomic Encyclopedia of Type Strains, Phase IV (KMG-IV): sequencing the most valuable type-strain genomes for metagenomic binning, comparative biology and taxonomic classification.</title>
        <authorList>
            <person name="Goeker M."/>
        </authorList>
    </citation>
    <scope>NUCLEOTIDE SEQUENCE [LARGE SCALE GENOMIC DNA]</scope>
    <source>
        <strain evidence="3 4">DSM 25287</strain>
    </source>
</reference>
<evidence type="ECO:0000313" key="4">
    <source>
        <dbReference type="Proteomes" id="UP000295765"/>
    </source>
</evidence>
<dbReference type="Gene3D" id="3.40.50.2000">
    <property type="entry name" value="Glycogen Phosphorylase B"/>
    <property type="match status" value="2"/>
</dbReference>
<dbReference type="EMBL" id="SLWY01000014">
    <property type="protein sequence ID" value="TCO80516.1"/>
    <property type="molecule type" value="Genomic_DNA"/>
</dbReference>
<accession>A0A4R2L8T2</accession>
<dbReference type="PANTHER" id="PTHR12526">
    <property type="entry name" value="GLYCOSYLTRANSFERASE"/>
    <property type="match status" value="1"/>
</dbReference>
<gene>
    <name evidence="3" type="ORF">EV699_114163</name>
</gene>
<organism evidence="3 4">
    <name type="scientific">Plasticicumulans lactativorans</name>
    <dbReference type="NCBI Taxonomy" id="1133106"/>
    <lineage>
        <taxon>Bacteria</taxon>
        <taxon>Pseudomonadati</taxon>
        <taxon>Pseudomonadota</taxon>
        <taxon>Gammaproteobacteria</taxon>
        <taxon>Candidatus Competibacteraceae</taxon>
        <taxon>Plasticicumulans</taxon>
    </lineage>
</organism>
<dbReference type="GO" id="GO:0016757">
    <property type="term" value="F:glycosyltransferase activity"/>
    <property type="evidence" value="ECO:0007669"/>
    <property type="project" value="TreeGrafter"/>
</dbReference>
<dbReference type="SUPFAM" id="SSF53756">
    <property type="entry name" value="UDP-Glycosyltransferase/glycogen phosphorylase"/>
    <property type="match status" value="1"/>
</dbReference>
<feature type="domain" description="Spore protein YkvP/CgeB glycosyl transferase-like" evidence="2">
    <location>
        <begin position="274"/>
        <end position="361"/>
    </location>
</feature>
<dbReference type="OrthoDB" id="9792269at2"/>